<dbReference type="RefSeq" id="WP_111871368.1">
    <property type="nucleotide sequence ID" value="NZ_QLYX01000018.1"/>
</dbReference>
<feature type="compositionally biased region" description="Low complexity" evidence="7">
    <location>
        <begin position="132"/>
        <end position="149"/>
    </location>
</feature>
<name>A0A365GXA5_9ACTN</name>
<dbReference type="Pfam" id="PF13490">
    <property type="entry name" value="zf-HC2"/>
    <property type="match status" value="1"/>
</dbReference>
<dbReference type="GO" id="GO:0006417">
    <property type="term" value="P:regulation of translation"/>
    <property type="evidence" value="ECO:0007669"/>
    <property type="project" value="TreeGrafter"/>
</dbReference>
<evidence type="ECO:0000256" key="2">
    <source>
        <dbReference type="ARBA" id="ARBA00022692"/>
    </source>
</evidence>
<dbReference type="InterPro" id="IPR027383">
    <property type="entry name" value="Znf_put"/>
</dbReference>
<evidence type="ECO:0000256" key="6">
    <source>
        <dbReference type="ARBA" id="ARBA00023163"/>
    </source>
</evidence>
<evidence type="ECO:0000313" key="11">
    <source>
        <dbReference type="Proteomes" id="UP000251891"/>
    </source>
</evidence>
<dbReference type="AlphaFoldDB" id="A0A365GXA5"/>
<dbReference type="PANTHER" id="PTHR37461">
    <property type="entry name" value="ANTI-SIGMA-K FACTOR RSKA"/>
    <property type="match status" value="1"/>
</dbReference>
<organism evidence="10 11">
    <name type="scientific">Actinomadura craniellae</name>
    <dbReference type="NCBI Taxonomy" id="2231787"/>
    <lineage>
        <taxon>Bacteria</taxon>
        <taxon>Bacillati</taxon>
        <taxon>Actinomycetota</taxon>
        <taxon>Actinomycetes</taxon>
        <taxon>Streptosporangiales</taxon>
        <taxon>Thermomonosporaceae</taxon>
        <taxon>Actinomadura</taxon>
    </lineage>
</organism>
<evidence type="ECO:0000259" key="9">
    <source>
        <dbReference type="Pfam" id="PF13490"/>
    </source>
</evidence>
<evidence type="ECO:0000256" key="1">
    <source>
        <dbReference type="ARBA" id="ARBA00004167"/>
    </source>
</evidence>
<keyword evidence="11" id="KW-1185">Reference proteome</keyword>
<gene>
    <name evidence="10" type="ORF">DPM19_29600</name>
</gene>
<dbReference type="Proteomes" id="UP000251891">
    <property type="component" value="Unassembled WGS sequence"/>
</dbReference>
<keyword evidence="5 8" id="KW-0472">Membrane</keyword>
<reference evidence="10 11" key="1">
    <citation type="submission" date="2018-06" db="EMBL/GenBank/DDBJ databases">
        <title>Actinomadura craniellae sp. nov. isolated from marine sponge Craniella sp.</title>
        <authorList>
            <person name="Li L."/>
            <person name="Xu Q.H."/>
            <person name="Lin H.W."/>
            <person name="Lu Y.H."/>
        </authorList>
    </citation>
    <scope>NUCLEOTIDE SEQUENCE [LARGE SCALE GENOMIC DNA]</scope>
    <source>
        <strain evidence="10 11">LHW63021</strain>
    </source>
</reference>
<comment type="caution">
    <text evidence="10">The sequence shown here is derived from an EMBL/GenBank/DDBJ whole genome shotgun (WGS) entry which is preliminary data.</text>
</comment>
<evidence type="ECO:0000256" key="5">
    <source>
        <dbReference type="ARBA" id="ARBA00023136"/>
    </source>
</evidence>
<keyword evidence="3 8" id="KW-1133">Transmembrane helix</keyword>
<comment type="subcellular location">
    <subcellularLocation>
        <location evidence="1">Membrane</location>
        <topology evidence="1">Single-pass membrane protein</topology>
    </subcellularLocation>
</comment>
<keyword evidence="6" id="KW-0804">Transcription</keyword>
<proteinExistence type="predicted"/>
<protein>
    <recommendedName>
        <fullName evidence="9">Putative zinc-finger domain-containing protein</fullName>
    </recommendedName>
</protein>
<evidence type="ECO:0000256" key="7">
    <source>
        <dbReference type="SAM" id="MobiDB-lite"/>
    </source>
</evidence>
<evidence type="ECO:0000256" key="4">
    <source>
        <dbReference type="ARBA" id="ARBA00023015"/>
    </source>
</evidence>
<evidence type="ECO:0000256" key="8">
    <source>
        <dbReference type="SAM" id="Phobius"/>
    </source>
</evidence>
<dbReference type="PANTHER" id="PTHR37461:SF1">
    <property type="entry name" value="ANTI-SIGMA-K FACTOR RSKA"/>
    <property type="match status" value="1"/>
</dbReference>
<feature type="domain" description="Putative zinc-finger" evidence="9">
    <location>
        <begin position="6"/>
        <end position="40"/>
    </location>
</feature>
<evidence type="ECO:0000313" key="10">
    <source>
        <dbReference type="EMBL" id="RAY11467.1"/>
    </source>
</evidence>
<dbReference type="InterPro" id="IPR051474">
    <property type="entry name" value="Anti-sigma-K/W_factor"/>
</dbReference>
<dbReference type="GO" id="GO:0016989">
    <property type="term" value="F:sigma factor antagonist activity"/>
    <property type="evidence" value="ECO:0007669"/>
    <property type="project" value="TreeGrafter"/>
</dbReference>
<dbReference type="OrthoDB" id="5242431at2"/>
<dbReference type="Gene3D" id="1.10.10.1320">
    <property type="entry name" value="Anti-sigma factor, zinc-finger domain"/>
    <property type="match status" value="1"/>
</dbReference>
<accession>A0A365GXA5</accession>
<feature type="region of interest" description="Disordered" evidence="7">
    <location>
        <begin position="121"/>
        <end position="150"/>
    </location>
</feature>
<keyword evidence="2 8" id="KW-0812">Transmembrane</keyword>
<dbReference type="GO" id="GO:0016020">
    <property type="term" value="C:membrane"/>
    <property type="evidence" value="ECO:0007669"/>
    <property type="project" value="UniProtKB-SubCell"/>
</dbReference>
<keyword evidence="4" id="KW-0805">Transcription regulation</keyword>
<evidence type="ECO:0000256" key="3">
    <source>
        <dbReference type="ARBA" id="ARBA00022989"/>
    </source>
</evidence>
<sequence length="235" mass="24958">MTEWTCTEARTALGVYVLGAIEPAERSIVDAHLSECPACRDELAGLAGLPALLARVNEAQLDEPPGDLLDALLVRAAEEQRAAARVQRTRWWWAAPLAAAAMILLLVGALFGGLLGGDGREIAGPGGPTPSPTRTATPAPEELTAADPASGLSARLEVTGKRWGTEVILHMNGAPPGESCRLRVIARDGSSESIASWHVAYEYGQFRGSTMIRRDQISSFEIVTVDGRRLLTIPA</sequence>
<dbReference type="EMBL" id="QLYX01000018">
    <property type="protein sequence ID" value="RAY11467.1"/>
    <property type="molecule type" value="Genomic_DNA"/>
</dbReference>
<dbReference type="InterPro" id="IPR041916">
    <property type="entry name" value="Anti_sigma_zinc_sf"/>
</dbReference>
<feature type="transmembrane region" description="Helical" evidence="8">
    <location>
        <begin position="91"/>
        <end position="115"/>
    </location>
</feature>